<accession>A0A0G0DY42</accession>
<evidence type="ECO:0000313" key="1">
    <source>
        <dbReference type="EMBL" id="KKP60067.1"/>
    </source>
</evidence>
<sequence>MSEFYSPPYEELLQLSINTLSVYVENKVAPILRSESGGRSGLIVAADGAINLSLGFMDRVIDGRIVTIPTIFNIQLGPKINSGHGSTIVNLWEQSLPSFEVFGADSVTNLKFWTRMGYKPFDGSFWLKRKVSEYRI</sequence>
<dbReference type="AlphaFoldDB" id="A0A0G0DY42"/>
<evidence type="ECO:0000313" key="2">
    <source>
        <dbReference type="Proteomes" id="UP000034688"/>
    </source>
</evidence>
<dbReference type="STRING" id="1618477.UR54_C0020G0010"/>
<proteinExistence type="predicted"/>
<comment type="caution">
    <text evidence="1">The sequence shown here is derived from an EMBL/GenBank/DDBJ whole genome shotgun (WGS) entry which is preliminary data.</text>
</comment>
<protein>
    <submittedName>
        <fullName evidence="1">Uncharacterized protein</fullName>
    </submittedName>
</protein>
<dbReference type="EMBL" id="LBPP01000020">
    <property type="protein sequence ID" value="KKP60067.1"/>
    <property type="molecule type" value="Genomic_DNA"/>
</dbReference>
<dbReference type="Proteomes" id="UP000034688">
    <property type="component" value="Unassembled WGS sequence"/>
</dbReference>
<name>A0A0G0DY42_9BACT</name>
<reference evidence="1 2" key="1">
    <citation type="journal article" date="2015" name="Nature">
        <title>rRNA introns, odd ribosomes, and small enigmatic genomes across a large radiation of phyla.</title>
        <authorList>
            <person name="Brown C.T."/>
            <person name="Hug L.A."/>
            <person name="Thomas B.C."/>
            <person name="Sharon I."/>
            <person name="Castelle C.J."/>
            <person name="Singh A."/>
            <person name="Wilkins M.J."/>
            <person name="Williams K.H."/>
            <person name="Banfield J.F."/>
        </authorList>
    </citation>
    <scope>NUCLEOTIDE SEQUENCE [LARGE SCALE GENOMIC DNA]</scope>
</reference>
<gene>
    <name evidence="1" type="ORF">UR54_C0020G0010</name>
</gene>
<organism evidence="1 2">
    <name type="scientific">Candidatus Roizmanbacteria bacterium GW2011_GWA2_34_18</name>
    <dbReference type="NCBI Taxonomy" id="1618477"/>
    <lineage>
        <taxon>Bacteria</taxon>
        <taxon>Candidatus Roizmaniibacteriota</taxon>
    </lineage>
</organism>